<dbReference type="Gene3D" id="3.40.50.450">
    <property type="match status" value="1"/>
</dbReference>
<dbReference type="AlphaFoldDB" id="R7W744"/>
<dbReference type="Pfam" id="PF03641">
    <property type="entry name" value="Lysine_decarbox"/>
    <property type="match status" value="1"/>
</dbReference>
<evidence type="ECO:0000256" key="4">
    <source>
        <dbReference type="ARBA" id="ARBA00047718"/>
    </source>
</evidence>
<dbReference type="GO" id="GO:0005829">
    <property type="term" value="C:cytosol"/>
    <property type="evidence" value="ECO:0007669"/>
    <property type="project" value="TreeGrafter"/>
</dbReference>
<keyword evidence="3" id="KW-0203">Cytokinin biosynthesis</keyword>
<dbReference type="EC" id="3.2.2.n1" evidence="2"/>
<name>R7W744_AEGTA</name>
<dbReference type="EnsemblPlants" id="EMT17492">
    <property type="protein sequence ID" value="EMT17492"/>
    <property type="gene ID" value="F775_25221"/>
</dbReference>
<evidence type="ECO:0000256" key="5">
    <source>
        <dbReference type="ARBA" id="ARBA00049153"/>
    </source>
</evidence>
<dbReference type="GO" id="GO:0016799">
    <property type="term" value="F:hydrolase activity, hydrolyzing N-glycosyl compounds"/>
    <property type="evidence" value="ECO:0007669"/>
    <property type="project" value="TreeGrafter"/>
</dbReference>
<dbReference type="GO" id="GO:0005634">
    <property type="term" value="C:nucleus"/>
    <property type="evidence" value="ECO:0007669"/>
    <property type="project" value="TreeGrafter"/>
</dbReference>
<feature type="region of interest" description="Disordered" evidence="6">
    <location>
        <begin position="1"/>
        <end position="27"/>
    </location>
</feature>
<evidence type="ECO:0000256" key="3">
    <source>
        <dbReference type="ARBA" id="ARBA00022712"/>
    </source>
</evidence>
<dbReference type="InterPro" id="IPR031100">
    <property type="entry name" value="LOG_fam"/>
</dbReference>
<evidence type="ECO:0000313" key="7">
    <source>
        <dbReference type="EnsemblPlants" id="EMT17492"/>
    </source>
</evidence>
<dbReference type="PANTHER" id="PTHR31223:SF90">
    <property type="entry name" value="CYTOKININ RIBOSIDE 5'-MONOPHOSPHATE PHOSPHORIBOHYDROLASE LOG6-RELATED"/>
    <property type="match status" value="1"/>
</dbReference>
<evidence type="ECO:0000256" key="2">
    <source>
        <dbReference type="ARBA" id="ARBA00012205"/>
    </source>
</evidence>
<sequence>MGLVSQAVHSRGRQVTGFVPGNDGKNETESGRMCPFLGCQCSMISHSALPVQDDSHNPHAQRAHHYPSILIAPISVSKPSKQHYLSNCYILTATIFSKQIIGETAGEVKEVADMHQRKAEMGRQSDAFIALPGGYGTLEELLEVITWAQLRIHDKPAMEEGFIAPTARHIIVLGTTASELLDKLQEYSPRHGEMKGEVEQLSSRKNCDMDGLKEGSSQGPDAA</sequence>
<protein>
    <recommendedName>
        <fullName evidence="2">cytokinin riboside 5'-monophosphate phosphoribohydrolase</fullName>
        <ecNumber evidence="2">3.2.2.n1</ecNumber>
    </recommendedName>
</protein>
<dbReference type="GO" id="GO:0009691">
    <property type="term" value="P:cytokinin biosynthetic process"/>
    <property type="evidence" value="ECO:0007669"/>
    <property type="project" value="UniProtKB-KW"/>
</dbReference>
<reference evidence="7" key="1">
    <citation type="submission" date="2015-06" db="UniProtKB">
        <authorList>
            <consortium name="EnsemblPlants"/>
        </authorList>
    </citation>
    <scope>IDENTIFICATION</scope>
</reference>
<comment type="catalytic activity">
    <reaction evidence="5">
        <text>9-ribosyl-trans-zeatin 5'-phosphate + H2O = trans-zeatin + D-ribose 5-phosphate</text>
        <dbReference type="Rhea" id="RHEA:48564"/>
        <dbReference type="ChEBI" id="CHEBI:15377"/>
        <dbReference type="ChEBI" id="CHEBI:16522"/>
        <dbReference type="ChEBI" id="CHEBI:78346"/>
        <dbReference type="ChEBI" id="CHEBI:87947"/>
        <dbReference type="EC" id="3.2.2.n1"/>
    </reaction>
</comment>
<dbReference type="PANTHER" id="PTHR31223">
    <property type="entry name" value="LOG FAMILY PROTEIN YJL055W"/>
    <property type="match status" value="1"/>
</dbReference>
<organism evidence="7">
    <name type="scientific">Aegilops tauschii</name>
    <name type="common">Tausch's goatgrass</name>
    <name type="synonym">Aegilops squarrosa</name>
    <dbReference type="NCBI Taxonomy" id="37682"/>
    <lineage>
        <taxon>Eukaryota</taxon>
        <taxon>Viridiplantae</taxon>
        <taxon>Streptophyta</taxon>
        <taxon>Embryophyta</taxon>
        <taxon>Tracheophyta</taxon>
        <taxon>Spermatophyta</taxon>
        <taxon>Magnoliopsida</taxon>
        <taxon>Liliopsida</taxon>
        <taxon>Poales</taxon>
        <taxon>Poaceae</taxon>
        <taxon>BOP clade</taxon>
        <taxon>Pooideae</taxon>
        <taxon>Triticodae</taxon>
        <taxon>Triticeae</taxon>
        <taxon>Triticinae</taxon>
        <taxon>Aegilops</taxon>
    </lineage>
</organism>
<dbReference type="SUPFAM" id="SSF102405">
    <property type="entry name" value="MCP/YpsA-like"/>
    <property type="match status" value="1"/>
</dbReference>
<comment type="catalytic activity">
    <reaction evidence="4">
        <text>N(6)-(dimethylallyl)adenosine 5'-phosphate + H2O = N(6)-dimethylallyladenine + D-ribose 5-phosphate</text>
        <dbReference type="Rhea" id="RHEA:48560"/>
        <dbReference type="ChEBI" id="CHEBI:15377"/>
        <dbReference type="ChEBI" id="CHEBI:17660"/>
        <dbReference type="ChEBI" id="CHEBI:57526"/>
        <dbReference type="ChEBI" id="CHEBI:78346"/>
        <dbReference type="EC" id="3.2.2.n1"/>
    </reaction>
</comment>
<proteinExistence type="inferred from homology"/>
<comment type="similarity">
    <text evidence="1">Belongs to the LOG family.</text>
</comment>
<accession>R7W744</accession>
<feature type="region of interest" description="Disordered" evidence="6">
    <location>
        <begin position="191"/>
        <end position="223"/>
    </location>
</feature>
<evidence type="ECO:0000256" key="1">
    <source>
        <dbReference type="ARBA" id="ARBA00006763"/>
    </source>
</evidence>
<evidence type="ECO:0000256" key="6">
    <source>
        <dbReference type="SAM" id="MobiDB-lite"/>
    </source>
</evidence>